<evidence type="ECO:0000313" key="1">
    <source>
        <dbReference type="EMBL" id="MBX63196.1"/>
    </source>
</evidence>
<dbReference type="EMBL" id="GGEC01082712">
    <property type="protein sequence ID" value="MBX63196.1"/>
    <property type="molecule type" value="Transcribed_RNA"/>
</dbReference>
<protein>
    <submittedName>
        <fullName evidence="1">Uncharacterized protein</fullName>
    </submittedName>
</protein>
<reference evidence="1" key="1">
    <citation type="submission" date="2018-02" db="EMBL/GenBank/DDBJ databases">
        <title>Rhizophora mucronata_Transcriptome.</title>
        <authorList>
            <person name="Meera S.P."/>
            <person name="Sreeshan A."/>
            <person name="Augustine A."/>
        </authorList>
    </citation>
    <scope>NUCLEOTIDE SEQUENCE</scope>
    <source>
        <tissue evidence="1">Leaf</tissue>
    </source>
</reference>
<name>A0A2P2Q886_RHIMU</name>
<accession>A0A2P2Q886</accession>
<sequence>MFLMACGVYVCSICLKQINSQSKI</sequence>
<organism evidence="1">
    <name type="scientific">Rhizophora mucronata</name>
    <name type="common">Asiatic mangrove</name>
    <dbReference type="NCBI Taxonomy" id="61149"/>
    <lineage>
        <taxon>Eukaryota</taxon>
        <taxon>Viridiplantae</taxon>
        <taxon>Streptophyta</taxon>
        <taxon>Embryophyta</taxon>
        <taxon>Tracheophyta</taxon>
        <taxon>Spermatophyta</taxon>
        <taxon>Magnoliopsida</taxon>
        <taxon>eudicotyledons</taxon>
        <taxon>Gunneridae</taxon>
        <taxon>Pentapetalae</taxon>
        <taxon>rosids</taxon>
        <taxon>fabids</taxon>
        <taxon>Malpighiales</taxon>
        <taxon>Rhizophoraceae</taxon>
        <taxon>Rhizophora</taxon>
    </lineage>
</organism>
<dbReference type="AlphaFoldDB" id="A0A2P2Q886"/>
<proteinExistence type="predicted"/>